<sequence length="173" mass="17855">MVLEGAASGPGVGLGAASGERSRGRRPGTLARQRTSSPSAPPRRGASWESAIMQARHAGRFIRALKVYLQADKYGKFMRSCQASSKKASRVRESPLQKTPYELGAAAGVEALRAKDDGAAAVAMDLGVRRPAGPGLTAWPPGPHFTPPAAAASSRAALGTGQPLALRPFLSAA</sequence>
<dbReference type="AlphaFoldDB" id="A0A5N4C6R3"/>
<reference evidence="2 3" key="1">
    <citation type="journal article" date="2019" name="Mol. Ecol. Resour.">
        <title>Improving Illumina assemblies with Hi-C and long reads: an example with the North African dromedary.</title>
        <authorList>
            <person name="Elbers J.P."/>
            <person name="Rogers M.F."/>
            <person name="Perelman P.L."/>
            <person name="Proskuryakova A.A."/>
            <person name="Serdyukova N.A."/>
            <person name="Johnson W.E."/>
            <person name="Horin P."/>
            <person name="Corander J."/>
            <person name="Murphy D."/>
            <person name="Burger P.A."/>
        </authorList>
    </citation>
    <scope>NUCLEOTIDE SEQUENCE [LARGE SCALE GENOMIC DNA]</scope>
    <source>
        <strain evidence="2">Drom800</strain>
        <tissue evidence="2">Blood</tissue>
    </source>
</reference>
<name>A0A5N4C6R3_CAMDR</name>
<evidence type="ECO:0000313" key="2">
    <source>
        <dbReference type="EMBL" id="KAB1254540.1"/>
    </source>
</evidence>
<evidence type="ECO:0000313" key="3">
    <source>
        <dbReference type="Proteomes" id="UP000299084"/>
    </source>
</evidence>
<accession>A0A5N4C6R3</accession>
<comment type="caution">
    <text evidence="2">The sequence shown here is derived from an EMBL/GenBank/DDBJ whole genome shotgun (WGS) entry which is preliminary data.</text>
</comment>
<keyword evidence="3" id="KW-1185">Reference proteome</keyword>
<evidence type="ECO:0000256" key="1">
    <source>
        <dbReference type="SAM" id="MobiDB-lite"/>
    </source>
</evidence>
<gene>
    <name evidence="2" type="ORF">Cadr_000029267</name>
</gene>
<feature type="region of interest" description="Disordered" evidence="1">
    <location>
        <begin position="1"/>
        <end position="47"/>
    </location>
</feature>
<proteinExistence type="predicted"/>
<dbReference type="EMBL" id="JWIN03000034">
    <property type="protein sequence ID" value="KAB1254540.1"/>
    <property type="molecule type" value="Genomic_DNA"/>
</dbReference>
<feature type="compositionally biased region" description="Low complexity" evidence="1">
    <location>
        <begin position="31"/>
        <end position="47"/>
    </location>
</feature>
<dbReference type="Proteomes" id="UP000299084">
    <property type="component" value="Unassembled WGS sequence"/>
</dbReference>
<organism evidence="2 3">
    <name type="scientific">Camelus dromedarius</name>
    <name type="common">Dromedary</name>
    <name type="synonym">Arabian camel</name>
    <dbReference type="NCBI Taxonomy" id="9838"/>
    <lineage>
        <taxon>Eukaryota</taxon>
        <taxon>Metazoa</taxon>
        <taxon>Chordata</taxon>
        <taxon>Craniata</taxon>
        <taxon>Vertebrata</taxon>
        <taxon>Euteleostomi</taxon>
        <taxon>Mammalia</taxon>
        <taxon>Eutheria</taxon>
        <taxon>Laurasiatheria</taxon>
        <taxon>Artiodactyla</taxon>
        <taxon>Tylopoda</taxon>
        <taxon>Camelidae</taxon>
        <taxon>Camelus</taxon>
    </lineage>
</organism>
<protein>
    <submittedName>
        <fullName evidence="2">Uncharacterized protein</fullName>
    </submittedName>
</protein>